<keyword evidence="1" id="KW-1133">Transmembrane helix</keyword>
<sequence>MVFLFFFLRPFLSFCCLFAPYYIEGYAFLLSFLAITFCFSLPNSQSSPLSF</sequence>
<organism evidence="2 3">
    <name type="scientific">Crepidotus variabilis</name>
    <dbReference type="NCBI Taxonomy" id="179855"/>
    <lineage>
        <taxon>Eukaryota</taxon>
        <taxon>Fungi</taxon>
        <taxon>Dikarya</taxon>
        <taxon>Basidiomycota</taxon>
        <taxon>Agaricomycotina</taxon>
        <taxon>Agaricomycetes</taxon>
        <taxon>Agaricomycetidae</taxon>
        <taxon>Agaricales</taxon>
        <taxon>Agaricineae</taxon>
        <taxon>Crepidotaceae</taxon>
        <taxon>Crepidotus</taxon>
    </lineage>
</organism>
<dbReference type="AlphaFoldDB" id="A0A9P6JK22"/>
<name>A0A9P6JK22_9AGAR</name>
<evidence type="ECO:0000313" key="3">
    <source>
        <dbReference type="Proteomes" id="UP000807306"/>
    </source>
</evidence>
<keyword evidence="1" id="KW-0812">Transmembrane</keyword>
<feature type="transmembrane region" description="Helical" evidence="1">
    <location>
        <begin position="23"/>
        <end position="41"/>
    </location>
</feature>
<keyword evidence="1" id="KW-0472">Membrane</keyword>
<protein>
    <submittedName>
        <fullName evidence="2">Uncharacterized protein</fullName>
    </submittedName>
</protein>
<dbReference type="EMBL" id="MU157917">
    <property type="protein sequence ID" value="KAF9523460.1"/>
    <property type="molecule type" value="Genomic_DNA"/>
</dbReference>
<accession>A0A9P6JK22</accession>
<gene>
    <name evidence="2" type="ORF">CPB83DRAFT_862837</name>
</gene>
<comment type="caution">
    <text evidence="2">The sequence shown here is derived from an EMBL/GenBank/DDBJ whole genome shotgun (WGS) entry which is preliminary data.</text>
</comment>
<dbReference type="Proteomes" id="UP000807306">
    <property type="component" value="Unassembled WGS sequence"/>
</dbReference>
<evidence type="ECO:0000313" key="2">
    <source>
        <dbReference type="EMBL" id="KAF9523460.1"/>
    </source>
</evidence>
<keyword evidence="3" id="KW-1185">Reference proteome</keyword>
<evidence type="ECO:0000256" key="1">
    <source>
        <dbReference type="SAM" id="Phobius"/>
    </source>
</evidence>
<reference evidence="2" key="1">
    <citation type="submission" date="2020-11" db="EMBL/GenBank/DDBJ databases">
        <authorList>
            <consortium name="DOE Joint Genome Institute"/>
            <person name="Ahrendt S."/>
            <person name="Riley R."/>
            <person name="Andreopoulos W."/>
            <person name="Labutti K."/>
            <person name="Pangilinan J."/>
            <person name="Ruiz-Duenas F.J."/>
            <person name="Barrasa J.M."/>
            <person name="Sanchez-Garcia M."/>
            <person name="Camarero S."/>
            <person name="Miyauchi S."/>
            <person name="Serrano A."/>
            <person name="Linde D."/>
            <person name="Babiker R."/>
            <person name="Drula E."/>
            <person name="Ayuso-Fernandez I."/>
            <person name="Pacheco R."/>
            <person name="Padilla G."/>
            <person name="Ferreira P."/>
            <person name="Barriuso J."/>
            <person name="Kellner H."/>
            <person name="Castanera R."/>
            <person name="Alfaro M."/>
            <person name="Ramirez L."/>
            <person name="Pisabarro A.G."/>
            <person name="Kuo A."/>
            <person name="Tritt A."/>
            <person name="Lipzen A."/>
            <person name="He G."/>
            <person name="Yan M."/>
            <person name="Ng V."/>
            <person name="Cullen D."/>
            <person name="Martin F."/>
            <person name="Rosso M.-N."/>
            <person name="Henrissat B."/>
            <person name="Hibbett D."/>
            <person name="Martinez A.T."/>
            <person name="Grigoriev I.V."/>
        </authorList>
    </citation>
    <scope>NUCLEOTIDE SEQUENCE</scope>
    <source>
        <strain evidence="2">CBS 506.95</strain>
    </source>
</reference>
<proteinExistence type="predicted"/>